<reference evidence="2" key="1">
    <citation type="journal article" date="2019" name="Int. J. Syst. Evol. Microbiol.">
        <title>The Global Catalogue of Microorganisms (GCM) 10K type strain sequencing project: providing services to taxonomists for standard genome sequencing and annotation.</title>
        <authorList>
            <consortium name="The Broad Institute Genomics Platform"/>
            <consortium name="The Broad Institute Genome Sequencing Center for Infectious Disease"/>
            <person name="Wu L."/>
            <person name="Ma J."/>
        </authorList>
    </citation>
    <scope>NUCLEOTIDE SEQUENCE [LARGE SCALE GENOMIC DNA]</scope>
    <source>
        <strain evidence="2">CCUG 57508</strain>
    </source>
</reference>
<accession>A0ABW3MR24</accession>
<evidence type="ECO:0000313" key="2">
    <source>
        <dbReference type="Proteomes" id="UP001597046"/>
    </source>
</evidence>
<comment type="caution">
    <text evidence="1">The sequence shown here is derived from an EMBL/GenBank/DDBJ whole genome shotgun (WGS) entry which is preliminary data.</text>
</comment>
<dbReference type="EMBL" id="JBHTKH010000001">
    <property type="protein sequence ID" value="MFD1053131.1"/>
    <property type="molecule type" value="Genomic_DNA"/>
</dbReference>
<dbReference type="RefSeq" id="WP_386050385.1">
    <property type="nucleotide sequence ID" value="NZ_JBHTKH010000001.1"/>
</dbReference>
<evidence type="ECO:0000313" key="1">
    <source>
        <dbReference type="EMBL" id="MFD1053131.1"/>
    </source>
</evidence>
<dbReference type="Proteomes" id="UP001597046">
    <property type="component" value="Unassembled WGS sequence"/>
</dbReference>
<protein>
    <submittedName>
        <fullName evidence="1">Uncharacterized protein</fullName>
    </submittedName>
</protein>
<name>A0ABW3MR24_9MICO</name>
<sequence>MDTSEIAPVLVCSSCGTTPPADQQAAARLTWSRGTDGGRTTWTCERCSRDNLRSIESKLDPVWW</sequence>
<gene>
    <name evidence="1" type="ORF">ACFQ2V_02340</name>
</gene>
<keyword evidence="2" id="KW-1185">Reference proteome</keyword>
<organism evidence="1 2">
    <name type="scientific">Terrabacter terrigena</name>
    <dbReference type="NCBI Taxonomy" id="574718"/>
    <lineage>
        <taxon>Bacteria</taxon>
        <taxon>Bacillati</taxon>
        <taxon>Actinomycetota</taxon>
        <taxon>Actinomycetes</taxon>
        <taxon>Micrococcales</taxon>
        <taxon>Intrasporangiaceae</taxon>
        <taxon>Terrabacter</taxon>
    </lineage>
</organism>
<proteinExistence type="predicted"/>